<dbReference type="EMBL" id="JAPZBS010000008">
    <property type="protein sequence ID" value="KAJ5363610.1"/>
    <property type="molecule type" value="Genomic_DNA"/>
</dbReference>
<keyword evidence="4 8" id="KW-0479">Metal-binding</keyword>
<dbReference type="PANTHER" id="PTHR24305">
    <property type="entry name" value="CYTOCHROME P450"/>
    <property type="match status" value="1"/>
</dbReference>
<dbReference type="GO" id="GO:0043386">
    <property type="term" value="P:mycotoxin biosynthetic process"/>
    <property type="evidence" value="ECO:0007669"/>
    <property type="project" value="UniProtKB-ARBA"/>
</dbReference>
<dbReference type="InterPro" id="IPR017972">
    <property type="entry name" value="Cyt_P450_CS"/>
</dbReference>
<evidence type="ECO:0000256" key="7">
    <source>
        <dbReference type="ARBA" id="ARBA00023033"/>
    </source>
</evidence>
<evidence type="ECO:0000256" key="1">
    <source>
        <dbReference type="ARBA" id="ARBA00001971"/>
    </source>
</evidence>
<dbReference type="InterPro" id="IPR050121">
    <property type="entry name" value="Cytochrome_P450_monoxygenase"/>
</dbReference>
<dbReference type="GO" id="GO:0016705">
    <property type="term" value="F:oxidoreductase activity, acting on paired donors, with incorporation or reduction of molecular oxygen"/>
    <property type="evidence" value="ECO:0007669"/>
    <property type="project" value="InterPro"/>
</dbReference>
<evidence type="ECO:0000256" key="4">
    <source>
        <dbReference type="ARBA" id="ARBA00022723"/>
    </source>
</evidence>
<dbReference type="Proteomes" id="UP001147782">
    <property type="component" value="Unassembled WGS sequence"/>
</dbReference>
<dbReference type="PROSITE" id="PS00086">
    <property type="entry name" value="CYTOCHROME_P450"/>
    <property type="match status" value="1"/>
</dbReference>
<evidence type="ECO:0000313" key="11">
    <source>
        <dbReference type="Proteomes" id="UP001147782"/>
    </source>
</evidence>
<protein>
    <recommendedName>
        <fullName evidence="12">Cytochrome P450</fullName>
    </recommendedName>
</protein>
<evidence type="ECO:0000256" key="6">
    <source>
        <dbReference type="ARBA" id="ARBA00023004"/>
    </source>
</evidence>
<feature type="binding site" description="axial binding residue" evidence="8">
    <location>
        <position position="356"/>
    </location>
    <ligand>
        <name>heme</name>
        <dbReference type="ChEBI" id="CHEBI:30413"/>
    </ligand>
    <ligandPart>
        <name>Fe</name>
        <dbReference type="ChEBI" id="CHEBI:18248"/>
    </ligandPart>
</feature>
<reference evidence="10" key="2">
    <citation type="journal article" date="2023" name="IMA Fungus">
        <title>Comparative genomic study of the Penicillium genus elucidates a diverse pangenome and 15 lateral gene transfer events.</title>
        <authorList>
            <person name="Petersen C."/>
            <person name="Sorensen T."/>
            <person name="Nielsen M.R."/>
            <person name="Sondergaard T.E."/>
            <person name="Sorensen J.L."/>
            <person name="Fitzpatrick D.A."/>
            <person name="Frisvad J.C."/>
            <person name="Nielsen K.L."/>
        </authorList>
    </citation>
    <scope>NUCLEOTIDE SEQUENCE</scope>
    <source>
        <strain evidence="10">IBT 29864</strain>
    </source>
</reference>
<proteinExistence type="inferred from homology"/>
<dbReference type="InterPro" id="IPR036396">
    <property type="entry name" value="Cyt_P450_sf"/>
</dbReference>
<dbReference type="AlphaFoldDB" id="A0A9W9V219"/>
<evidence type="ECO:0000256" key="9">
    <source>
        <dbReference type="RuleBase" id="RU000461"/>
    </source>
</evidence>
<dbReference type="PRINTS" id="PR00385">
    <property type="entry name" value="P450"/>
</dbReference>
<evidence type="ECO:0000256" key="5">
    <source>
        <dbReference type="ARBA" id="ARBA00023002"/>
    </source>
</evidence>
<dbReference type="PANTHER" id="PTHR24305:SF237">
    <property type="entry name" value="CYTOCHROME P450 MONOOXYGENASE ATNE-RELATED"/>
    <property type="match status" value="1"/>
</dbReference>
<dbReference type="CDD" id="cd11061">
    <property type="entry name" value="CYP67-like"/>
    <property type="match status" value="1"/>
</dbReference>
<evidence type="ECO:0008006" key="12">
    <source>
        <dbReference type="Google" id="ProtNLM"/>
    </source>
</evidence>
<dbReference type="RefSeq" id="XP_056551237.1">
    <property type="nucleotide sequence ID" value="XM_056702237.1"/>
</dbReference>
<dbReference type="GO" id="GO:0020037">
    <property type="term" value="F:heme binding"/>
    <property type="evidence" value="ECO:0007669"/>
    <property type="project" value="InterPro"/>
</dbReference>
<dbReference type="OrthoDB" id="1470350at2759"/>
<dbReference type="SUPFAM" id="SSF48264">
    <property type="entry name" value="Cytochrome P450"/>
    <property type="match status" value="1"/>
</dbReference>
<dbReference type="InterPro" id="IPR001128">
    <property type="entry name" value="Cyt_P450"/>
</dbReference>
<keyword evidence="3 8" id="KW-0349">Heme</keyword>
<dbReference type="GeneID" id="81441416"/>
<evidence type="ECO:0000256" key="8">
    <source>
        <dbReference type="PIRSR" id="PIRSR602401-1"/>
    </source>
</evidence>
<keyword evidence="6 8" id="KW-0408">Iron</keyword>
<evidence type="ECO:0000256" key="3">
    <source>
        <dbReference type="ARBA" id="ARBA00022617"/>
    </source>
</evidence>
<name>A0A9W9V219_9EURO</name>
<reference evidence="10" key="1">
    <citation type="submission" date="2022-11" db="EMBL/GenBank/DDBJ databases">
        <authorList>
            <person name="Petersen C."/>
        </authorList>
    </citation>
    <scope>NUCLEOTIDE SEQUENCE</scope>
    <source>
        <strain evidence="10">IBT 29864</strain>
    </source>
</reference>
<keyword evidence="7 9" id="KW-0503">Monooxygenase</keyword>
<comment type="caution">
    <text evidence="10">The sequence shown here is derived from an EMBL/GenBank/DDBJ whole genome shotgun (WGS) entry which is preliminary data.</text>
</comment>
<evidence type="ECO:0000256" key="2">
    <source>
        <dbReference type="ARBA" id="ARBA00010617"/>
    </source>
</evidence>
<dbReference type="PRINTS" id="PR00463">
    <property type="entry name" value="EP450I"/>
</dbReference>
<accession>A0A9W9V219</accession>
<dbReference type="GO" id="GO:0004497">
    <property type="term" value="F:monooxygenase activity"/>
    <property type="evidence" value="ECO:0007669"/>
    <property type="project" value="UniProtKB-KW"/>
</dbReference>
<keyword evidence="11" id="KW-1185">Reference proteome</keyword>
<dbReference type="Gene3D" id="1.10.630.10">
    <property type="entry name" value="Cytochrome P450"/>
    <property type="match status" value="1"/>
</dbReference>
<sequence>MAQIYSVRANVRKDDAYSVMSASSHTPSTISCLDNKQHASKRRILAQLFTDSALKGVEDRVLAHINTFCTSLGDAEKGNWGKVKNVAALSDYLTFDIISDLCYGKAFDLLQSEALRYIPRVITHISRRNAICFVQPKVWKYKFDRIFLSTISSQIRTFGTWIKEQTKTRSSVAENAGLQDFFTHLSIARDSKTERSFSQKEIWVELLQLVIAGSDTTAVAISGVFFYLVQNPSALSRATAEILASFDNIDEICSGARLSSCVFLQACINEALRLSPPVTGLAPRKVLPGGIQVDGIDFPEGTIIGSPIYTLHRSKDYFHHPDSYLPERWLMEPDGGSENDCIRSPLYPFSLGPRACVAKKLAMREISLTVARVLWMYEMRTDKALSGVADYQLKGWMTSGRDGPFVQFRRRW</sequence>
<organism evidence="10 11">
    <name type="scientific">Penicillium cataractarum</name>
    <dbReference type="NCBI Taxonomy" id="2100454"/>
    <lineage>
        <taxon>Eukaryota</taxon>
        <taxon>Fungi</taxon>
        <taxon>Dikarya</taxon>
        <taxon>Ascomycota</taxon>
        <taxon>Pezizomycotina</taxon>
        <taxon>Eurotiomycetes</taxon>
        <taxon>Eurotiomycetidae</taxon>
        <taxon>Eurotiales</taxon>
        <taxon>Aspergillaceae</taxon>
        <taxon>Penicillium</taxon>
    </lineage>
</organism>
<dbReference type="InterPro" id="IPR002401">
    <property type="entry name" value="Cyt_P450_E_grp-I"/>
</dbReference>
<keyword evidence="5 9" id="KW-0560">Oxidoreductase</keyword>
<comment type="similarity">
    <text evidence="2 9">Belongs to the cytochrome P450 family.</text>
</comment>
<dbReference type="Pfam" id="PF00067">
    <property type="entry name" value="p450"/>
    <property type="match status" value="1"/>
</dbReference>
<dbReference type="GO" id="GO:0005506">
    <property type="term" value="F:iron ion binding"/>
    <property type="evidence" value="ECO:0007669"/>
    <property type="project" value="InterPro"/>
</dbReference>
<evidence type="ECO:0000313" key="10">
    <source>
        <dbReference type="EMBL" id="KAJ5363610.1"/>
    </source>
</evidence>
<comment type="cofactor">
    <cofactor evidence="1 8">
        <name>heme</name>
        <dbReference type="ChEBI" id="CHEBI:30413"/>
    </cofactor>
</comment>
<gene>
    <name evidence="10" type="ORF">N7496_009323</name>
</gene>